<reference evidence="5 6" key="1">
    <citation type="submission" date="2023-09" db="EMBL/GenBank/DDBJ databases">
        <title>Genomes of two closely related lineages of the louse Polyplax serrata with different host specificities.</title>
        <authorList>
            <person name="Martinu J."/>
            <person name="Tarabai H."/>
            <person name="Stefka J."/>
            <person name="Hypsa V."/>
        </authorList>
    </citation>
    <scope>NUCLEOTIDE SEQUENCE [LARGE SCALE GENOMIC DNA]</scope>
    <source>
        <strain evidence="5">98ZLc_SE</strain>
    </source>
</reference>
<keyword evidence="1 2" id="KW-0694">RNA-binding</keyword>
<dbReference type="Proteomes" id="UP001359485">
    <property type="component" value="Unassembled WGS sequence"/>
</dbReference>
<dbReference type="InterPro" id="IPR000504">
    <property type="entry name" value="RRM_dom"/>
</dbReference>
<dbReference type="InterPro" id="IPR003954">
    <property type="entry name" value="RRM_euk-type"/>
</dbReference>
<feature type="domain" description="RRM" evidence="4">
    <location>
        <begin position="87"/>
        <end position="159"/>
    </location>
</feature>
<dbReference type="EMBL" id="JAWJWF010000003">
    <property type="protein sequence ID" value="KAK6635835.1"/>
    <property type="molecule type" value="Genomic_DNA"/>
</dbReference>
<dbReference type="PROSITE" id="PS50102">
    <property type="entry name" value="RRM"/>
    <property type="match status" value="1"/>
</dbReference>
<dbReference type="InterPro" id="IPR012677">
    <property type="entry name" value="Nucleotide-bd_a/b_plait_sf"/>
</dbReference>
<name>A0ABR1BA94_POLSC</name>
<protein>
    <recommendedName>
        <fullName evidence="4">RRM domain-containing protein</fullName>
    </recommendedName>
</protein>
<dbReference type="SUPFAM" id="SSF54928">
    <property type="entry name" value="RNA-binding domain, RBD"/>
    <property type="match status" value="2"/>
</dbReference>
<proteinExistence type="predicted"/>
<comment type="caution">
    <text evidence="5">The sequence shown here is derived from an EMBL/GenBank/DDBJ whole genome shotgun (WGS) entry which is preliminary data.</text>
</comment>
<dbReference type="SMART" id="SM00360">
    <property type="entry name" value="RRM"/>
    <property type="match status" value="1"/>
</dbReference>
<evidence type="ECO:0000256" key="1">
    <source>
        <dbReference type="ARBA" id="ARBA00022884"/>
    </source>
</evidence>
<gene>
    <name evidence="5" type="ORF">RUM44_001089</name>
</gene>
<dbReference type="SMART" id="SM00361">
    <property type="entry name" value="RRM_1"/>
    <property type="match status" value="1"/>
</dbReference>
<sequence length="292" mass="31983">MSSLPKKKSPATAMSRKKLKANPSAFKKQFRLMEAKSAIAAMNGRWLGSRSIRTNWATRKPPLIKADGNPLPLSFDEVYKQSSATNCTVYCGGIINGLTEELVQKIFSPFGTIQEIKVFKDKGYAFVRFSTKESAAHAIVAVHNSEVNGQVVKCSWGKENSDLTTIQPGAQFEQSIANASFPYTYGQQMGYWYPQSFPAATAAATPQIPGQYLQCGFSLGQFGYHQDFLGRLSMNLSSIWNNVPGHTQLPAAVQHIGQGSAIQSQPNGVVAAYPVQRFQLPEEEWPTPGVLV</sequence>
<dbReference type="CDD" id="cd12354">
    <property type="entry name" value="RRM3_TIA1_like"/>
    <property type="match status" value="1"/>
</dbReference>
<evidence type="ECO:0000256" key="2">
    <source>
        <dbReference type="PROSITE-ProRule" id="PRU00176"/>
    </source>
</evidence>
<accession>A0ABR1BA94</accession>
<dbReference type="PANTHER" id="PTHR10352">
    <property type="entry name" value="EUKARYOTIC TRANSLATION INITIATION FACTOR 3 SUBUNIT G"/>
    <property type="match status" value="1"/>
</dbReference>
<organism evidence="5 6">
    <name type="scientific">Polyplax serrata</name>
    <name type="common">Common mouse louse</name>
    <dbReference type="NCBI Taxonomy" id="468196"/>
    <lineage>
        <taxon>Eukaryota</taxon>
        <taxon>Metazoa</taxon>
        <taxon>Ecdysozoa</taxon>
        <taxon>Arthropoda</taxon>
        <taxon>Hexapoda</taxon>
        <taxon>Insecta</taxon>
        <taxon>Pterygota</taxon>
        <taxon>Neoptera</taxon>
        <taxon>Paraneoptera</taxon>
        <taxon>Psocodea</taxon>
        <taxon>Troctomorpha</taxon>
        <taxon>Phthiraptera</taxon>
        <taxon>Anoplura</taxon>
        <taxon>Polyplacidae</taxon>
        <taxon>Polyplax</taxon>
    </lineage>
</organism>
<keyword evidence="6" id="KW-1185">Reference proteome</keyword>
<dbReference type="Gene3D" id="3.30.70.330">
    <property type="match status" value="1"/>
</dbReference>
<dbReference type="InterPro" id="IPR035979">
    <property type="entry name" value="RBD_domain_sf"/>
</dbReference>
<evidence type="ECO:0000256" key="3">
    <source>
        <dbReference type="SAM" id="MobiDB-lite"/>
    </source>
</evidence>
<evidence type="ECO:0000313" key="6">
    <source>
        <dbReference type="Proteomes" id="UP001359485"/>
    </source>
</evidence>
<evidence type="ECO:0000313" key="5">
    <source>
        <dbReference type="EMBL" id="KAK6635835.1"/>
    </source>
</evidence>
<feature type="region of interest" description="Disordered" evidence="3">
    <location>
        <begin position="1"/>
        <end position="20"/>
    </location>
</feature>
<evidence type="ECO:0000259" key="4">
    <source>
        <dbReference type="PROSITE" id="PS50102"/>
    </source>
</evidence>
<dbReference type="Pfam" id="PF00076">
    <property type="entry name" value="RRM_1"/>
    <property type="match status" value="1"/>
</dbReference>